<keyword evidence="3" id="KW-0378">Hydrolase</keyword>
<organism evidence="3 4">
    <name type="scientific">Cyanobium usitatum str. Tous</name>
    <dbReference type="NCBI Taxonomy" id="2116684"/>
    <lineage>
        <taxon>Bacteria</taxon>
        <taxon>Bacillati</taxon>
        <taxon>Cyanobacteriota</taxon>
        <taxon>Cyanophyceae</taxon>
        <taxon>Synechococcales</taxon>
        <taxon>Prochlorococcaceae</taxon>
        <taxon>Cyanobium</taxon>
    </lineage>
</organism>
<dbReference type="RefSeq" id="WP_106632432.1">
    <property type="nucleotide sequence ID" value="NZ_PXXO01000009.1"/>
</dbReference>
<protein>
    <submittedName>
        <fullName evidence="3">CPBP family intramembrane metalloprotease</fullName>
    </submittedName>
</protein>
<feature type="transmembrane region" description="Helical" evidence="1">
    <location>
        <begin position="20"/>
        <end position="42"/>
    </location>
</feature>
<keyword evidence="3" id="KW-0645">Protease</keyword>
<feature type="transmembrane region" description="Helical" evidence="1">
    <location>
        <begin position="160"/>
        <end position="179"/>
    </location>
</feature>
<evidence type="ECO:0000259" key="2">
    <source>
        <dbReference type="Pfam" id="PF02517"/>
    </source>
</evidence>
<dbReference type="PANTHER" id="PTHR39430">
    <property type="entry name" value="MEMBRANE-ASSOCIATED PROTEASE-RELATED"/>
    <property type="match status" value="1"/>
</dbReference>
<dbReference type="PANTHER" id="PTHR39430:SF1">
    <property type="entry name" value="PROTEASE"/>
    <property type="match status" value="1"/>
</dbReference>
<keyword evidence="1" id="KW-1133">Transmembrane helix</keyword>
<dbReference type="GO" id="GO:0004175">
    <property type="term" value="F:endopeptidase activity"/>
    <property type="evidence" value="ECO:0007669"/>
    <property type="project" value="UniProtKB-ARBA"/>
</dbReference>
<feature type="transmembrane region" description="Helical" evidence="1">
    <location>
        <begin position="128"/>
        <end position="148"/>
    </location>
</feature>
<evidence type="ECO:0000313" key="3">
    <source>
        <dbReference type="EMBL" id="PSJ04872.1"/>
    </source>
</evidence>
<comment type="caution">
    <text evidence="3">The sequence shown here is derived from an EMBL/GenBank/DDBJ whole genome shotgun (WGS) entry which is preliminary data.</text>
</comment>
<feature type="transmembrane region" description="Helical" evidence="1">
    <location>
        <begin position="185"/>
        <end position="203"/>
    </location>
</feature>
<keyword evidence="1" id="KW-0812">Transmembrane</keyword>
<evidence type="ECO:0000313" key="4">
    <source>
        <dbReference type="Proteomes" id="UP000243002"/>
    </source>
</evidence>
<feature type="domain" description="CAAX prenyl protease 2/Lysostaphin resistance protein A-like" evidence="2">
    <location>
        <begin position="129"/>
        <end position="221"/>
    </location>
</feature>
<dbReference type="OrthoDB" id="3034706at2"/>
<dbReference type="AlphaFoldDB" id="A0A2P7MUI8"/>
<gene>
    <name evidence="3" type="ORF">C7K55_09235</name>
</gene>
<dbReference type="InterPro" id="IPR003675">
    <property type="entry name" value="Rce1/LyrA-like_dom"/>
</dbReference>
<feature type="transmembrane region" description="Helical" evidence="1">
    <location>
        <begin position="49"/>
        <end position="67"/>
    </location>
</feature>
<dbReference type="Pfam" id="PF02517">
    <property type="entry name" value="Rce1-like"/>
    <property type="match status" value="1"/>
</dbReference>
<keyword evidence="3" id="KW-0482">Metalloprotease</keyword>
<dbReference type="GO" id="GO:0008237">
    <property type="term" value="F:metallopeptidase activity"/>
    <property type="evidence" value="ECO:0007669"/>
    <property type="project" value="UniProtKB-KW"/>
</dbReference>
<dbReference type="EMBL" id="PXXO01000009">
    <property type="protein sequence ID" value="PSJ04872.1"/>
    <property type="molecule type" value="Genomic_DNA"/>
</dbReference>
<proteinExistence type="predicted"/>
<feature type="transmembrane region" description="Helical" evidence="1">
    <location>
        <begin position="103"/>
        <end position="122"/>
    </location>
</feature>
<sequence>MEPPAAAANAAVRPHWWGTLLYVPLLYLMGWLVARPLALLAPNWRSDQVDLAGLVVALVLLLASLPLRLRRVWQESNPWLRLGLAVPGALALRSGVRGLLKALLLLALVAEGLVIAGQAQWLGELNGALLLNGLLLLAGVGFAEELLFRGWLWGELEFQLGARRALVVQALIFALLHPWYRAPELEALGLLGGLILLGLVLALQRRADAGSLWGAIGLHGGLVGGWFLVQKGLLQISPAAPGWLVGPGGADINPIGGLIGWVGLGALLWIRRRWWSKDGASGSP</sequence>
<name>A0A2P7MUI8_9CYAN</name>
<keyword evidence="4" id="KW-1185">Reference proteome</keyword>
<accession>A0A2P7MUI8</accession>
<feature type="transmembrane region" description="Helical" evidence="1">
    <location>
        <begin position="210"/>
        <end position="229"/>
    </location>
</feature>
<dbReference type="GO" id="GO:0006508">
    <property type="term" value="P:proteolysis"/>
    <property type="evidence" value="ECO:0007669"/>
    <property type="project" value="UniProtKB-KW"/>
</dbReference>
<reference evidence="3 4" key="1">
    <citation type="journal article" date="2018" name="Environ. Microbiol.">
        <title>Ecological and genomic features of two widespread freshwater picocyanobacteria.</title>
        <authorList>
            <person name="Cabello-Yeves P.J."/>
            <person name="Picazo A."/>
            <person name="Camacho A."/>
            <person name="Callieri C."/>
            <person name="Rosselli R."/>
            <person name="Roda-Garcia J.J."/>
            <person name="Coutinho F.H."/>
            <person name="Rodriguez-Valera F."/>
        </authorList>
    </citation>
    <scope>NUCLEOTIDE SEQUENCE [LARGE SCALE GENOMIC DNA]</scope>
    <source>
        <strain evidence="3 4">Tous</strain>
    </source>
</reference>
<dbReference type="Proteomes" id="UP000243002">
    <property type="component" value="Unassembled WGS sequence"/>
</dbReference>
<keyword evidence="1" id="KW-0472">Membrane</keyword>
<dbReference type="GO" id="GO:0080120">
    <property type="term" value="P:CAAX-box protein maturation"/>
    <property type="evidence" value="ECO:0007669"/>
    <property type="project" value="UniProtKB-ARBA"/>
</dbReference>
<evidence type="ECO:0000256" key="1">
    <source>
        <dbReference type="SAM" id="Phobius"/>
    </source>
</evidence>
<feature type="transmembrane region" description="Helical" evidence="1">
    <location>
        <begin position="252"/>
        <end position="270"/>
    </location>
</feature>